<dbReference type="Gene3D" id="3.90.1150.10">
    <property type="entry name" value="Aspartate Aminotransferase, domain 1"/>
    <property type="match status" value="1"/>
</dbReference>
<reference evidence="3" key="1">
    <citation type="submission" date="2021-04" db="EMBL/GenBank/DDBJ databases">
        <title>Sinoanaerobacter chloroacetimidivorans sp. nov., an obligate anaerobic bacterium isolated from anaerobic sludge.</title>
        <authorList>
            <person name="Bao Y."/>
        </authorList>
    </citation>
    <scope>NUCLEOTIDE SEQUENCE</scope>
    <source>
        <strain evidence="3">BAD-6</strain>
    </source>
</reference>
<organism evidence="3 4">
    <name type="scientific">Sinanaerobacter chloroacetimidivorans</name>
    <dbReference type="NCBI Taxonomy" id="2818044"/>
    <lineage>
        <taxon>Bacteria</taxon>
        <taxon>Bacillati</taxon>
        <taxon>Bacillota</taxon>
        <taxon>Clostridia</taxon>
        <taxon>Peptostreptococcales</taxon>
        <taxon>Anaerovoracaceae</taxon>
        <taxon>Sinanaerobacter</taxon>
    </lineage>
</organism>
<reference evidence="3" key="2">
    <citation type="submission" date="2021-04" db="EMBL/GenBank/DDBJ databases">
        <authorList>
            <person name="Liu J."/>
        </authorList>
    </citation>
    <scope>NUCLEOTIDE SEQUENCE</scope>
    <source>
        <strain evidence="3">BAD-6</strain>
    </source>
</reference>
<keyword evidence="4" id="KW-1185">Reference proteome</keyword>
<dbReference type="InterPro" id="IPR015424">
    <property type="entry name" value="PyrdxlP-dep_Trfase"/>
</dbReference>
<dbReference type="PANTHER" id="PTHR43525">
    <property type="entry name" value="PROTEIN MALY"/>
    <property type="match status" value="1"/>
</dbReference>
<dbReference type="SUPFAM" id="SSF53383">
    <property type="entry name" value="PLP-dependent transferases"/>
    <property type="match status" value="1"/>
</dbReference>
<evidence type="ECO:0000256" key="2">
    <source>
        <dbReference type="ARBA" id="ARBA00022898"/>
    </source>
</evidence>
<keyword evidence="2" id="KW-0663">Pyridoxal phosphate</keyword>
<protein>
    <submittedName>
        <fullName evidence="3">Uncharacterized protein</fullName>
    </submittedName>
</protein>
<comment type="cofactor">
    <cofactor evidence="1">
        <name>pyridoxal 5'-phosphate</name>
        <dbReference type="ChEBI" id="CHEBI:597326"/>
    </cofactor>
</comment>
<dbReference type="InterPro" id="IPR051798">
    <property type="entry name" value="Class-II_PLP-Dep_Aminotrans"/>
</dbReference>
<dbReference type="EMBL" id="JAGSND010000018">
    <property type="protein sequence ID" value="MBR0599940.1"/>
    <property type="molecule type" value="Genomic_DNA"/>
</dbReference>
<comment type="caution">
    <text evidence="3">The sequence shown here is derived from an EMBL/GenBank/DDBJ whole genome shotgun (WGS) entry which is preliminary data.</text>
</comment>
<name>A0A8J7W687_9FIRM</name>
<evidence type="ECO:0000313" key="3">
    <source>
        <dbReference type="EMBL" id="MBR0599940.1"/>
    </source>
</evidence>
<evidence type="ECO:0000313" key="4">
    <source>
        <dbReference type="Proteomes" id="UP000675664"/>
    </source>
</evidence>
<accession>A0A8J7W687</accession>
<sequence length="75" mass="8794">MLSALEGTYLLFLDLRQYIDPENTKEFIQDKCRLAVDFGEWFGDNYKGFVRMNLATDPKYVQKAISNIVKEIQKL</sequence>
<dbReference type="AlphaFoldDB" id="A0A8J7W687"/>
<dbReference type="InterPro" id="IPR015422">
    <property type="entry name" value="PyrdxlP-dep_Trfase_small"/>
</dbReference>
<gene>
    <name evidence="3" type="ORF">KCX82_18820</name>
</gene>
<dbReference type="PANTHER" id="PTHR43525:SF1">
    <property type="entry name" value="PROTEIN MALY"/>
    <property type="match status" value="1"/>
</dbReference>
<evidence type="ECO:0000256" key="1">
    <source>
        <dbReference type="ARBA" id="ARBA00001933"/>
    </source>
</evidence>
<dbReference type="Proteomes" id="UP000675664">
    <property type="component" value="Unassembled WGS sequence"/>
</dbReference>
<proteinExistence type="predicted"/>